<dbReference type="SUPFAM" id="SSF56194">
    <property type="entry name" value="Uridine diphospho-N-Acetylenolpyruvylglucosamine reductase, MurB, C-terminal domain"/>
    <property type="match status" value="1"/>
</dbReference>
<accession>A0ABT8R6Y9</accession>
<evidence type="ECO:0000256" key="5">
    <source>
        <dbReference type="ARBA" id="ARBA00012518"/>
    </source>
</evidence>
<organism evidence="21 22">
    <name type="scientific">Rhodocytophaga aerolata</name>
    <dbReference type="NCBI Taxonomy" id="455078"/>
    <lineage>
        <taxon>Bacteria</taxon>
        <taxon>Pseudomonadati</taxon>
        <taxon>Bacteroidota</taxon>
        <taxon>Cytophagia</taxon>
        <taxon>Cytophagales</taxon>
        <taxon>Rhodocytophagaceae</taxon>
        <taxon>Rhodocytophaga</taxon>
    </lineage>
</organism>
<keyword evidence="14 19" id="KW-0560">Oxidoreductase</keyword>
<dbReference type="Gene3D" id="3.90.78.10">
    <property type="entry name" value="UDP-N-acetylenolpyruvoylglucosamine reductase, C-terminal domain"/>
    <property type="match status" value="1"/>
</dbReference>
<comment type="cofactor">
    <cofactor evidence="1 19">
        <name>FAD</name>
        <dbReference type="ChEBI" id="CHEBI:57692"/>
    </cofactor>
</comment>
<sequence length="339" mass="37812">MMHIQKNISLKSYNTFGIDATAAYFIEIRTVAELQELLTHSIYKAMPKLILGGGSNLLFTQDFDGLVIKIAIEGIEKINEDAQHVYVQAGAGVVWHQLVLYCIEHAYAGIENLSLIPGTVGAAPMQNIGAYGVEIKEIFDRLEAVHIDTGNIRVFTNEECQFGYRESIFKKELKGQYVITRVTFRLGKVPAFNTSYGAIQDTLKQMNVENLTLRSVSDAVIYIRRSKLPDPAEIGNAGSFFKNPEIPTKQYENLKIHYPQMPGYVTSDKTVKVPAGWLIEQSGWKGKRLGDTGVHKNQALVLVNYGNAKGNEIKALAEEVQKSVLAKFDIQLQPEVNFI</sequence>
<evidence type="ECO:0000256" key="12">
    <source>
        <dbReference type="ARBA" id="ARBA00022960"/>
    </source>
</evidence>
<dbReference type="NCBIfam" id="NF000755">
    <property type="entry name" value="PRK00046.1"/>
    <property type="match status" value="1"/>
</dbReference>
<reference evidence="21" key="1">
    <citation type="submission" date="2023-07" db="EMBL/GenBank/DDBJ databases">
        <title>The genome sequence of Rhodocytophaga aerolata KACC 12507.</title>
        <authorList>
            <person name="Zhang X."/>
        </authorList>
    </citation>
    <scope>NUCLEOTIDE SEQUENCE</scope>
    <source>
        <strain evidence="21">KACC 12507</strain>
    </source>
</reference>
<evidence type="ECO:0000259" key="20">
    <source>
        <dbReference type="PROSITE" id="PS51387"/>
    </source>
</evidence>
<evidence type="ECO:0000256" key="6">
    <source>
        <dbReference type="ARBA" id="ARBA00015188"/>
    </source>
</evidence>
<evidence type="ECO:0000256" key="17">
    <source>
        <dbReference type="ARBA" id="ARBA00031026"/>
    </source>
</evidence>
<dbReference type="InterPro" id="IPR011601">
    <property type="entry name" value="MurB_C"/>
</dbReference>
<dbReference type="RefSeq" id="WP_302038676.1">
    <property type="nucleotide sequence ID" value="NZ_JAUKPO010000008.1"/>
</dbReference>
<keyword evidence="16 19" id="KW-0961">Cell wall biogenesis/degradation</keyword>
<evidence type="ECO:0000256" key="9">
    <source>
        <dbReference type="ARBA" id="ARBA00022630"/>
    </source>
</evidence>
<dbReference type="InterPro" id="IPR016166">
    <property type="entry name" value="FAD-bd_PCMH"/>
</dbReference>
<keyword evidence="9 19" id="KW-0285">Flavoprotein</keyword>
<evidence type="ECO:0000256" key="11">
    <source>
        <dbReference type="ARBA" id="ARBA00022857"/>
    </source>
</evidence>
<comment type="similarity">
    <text evidence="19">Belongs to the MurB family.</text>
</comment>
<dbReference type="Pfam" id="PF02873">
    <property type="entry name" value="MurB_C"/>
    <property type="match status" value="1"/>
</dbReference>
<evidence type="ECO:0000256" key="7">
    <source>
        <dbReference type="ARBA" id="ARBA00022490"/>
    </source>
</evidence>
<keyword evidence="13 19" id="KW-0573">Peptidoglycan synthesis</keyword>
<dbReference type="Proteomes" id="UP001168528">
    <property type="component" value="Unassembled WGS sequence"/>
</dbReference>
<evidence type="ECO:0000256" key="18">
    <source>
        <dbReference type="ARBA" id="ARBA00048914"/>
    </source>
</evidence>
<evidence type="ECO:0000256" key="8">
    <source>
        <dbReference type="ARBA" id="ARBA00022618"/>
    </source>
</evidence>
<evidence type="ECO:0000256" key="4">
    <source>
        <dbReference type="ARBA" id="ARBA00004752"/>
    </source>
</evidence>
<feature type="domain" description="FAD-binding PCMH-type" evidence="20">
    <location>
        <begin position="18"/>
        <end position="189"/>
    </location>
</feature>
<feature type="active site" evidence="19">
    <location>
        <position position="335"/>
    </location>
</feature>
<comment type="function">
    <text evidence="2 19">Cell wall formation.</text>
</comment>
<dbReference type="PANTHER" id="PTHR21071">
    <property type="entry name" value="UDP-N-ACETYLENOLPYRUVOYLGLUCOSAMINE REDUCTASE"/>
    <property type="match status" value="1"/>
</dbReference>
<protein>
    <recommendedName>
        <fullName evidence="6 19">UDP-N-acetylenolpyruvoylglucosamine reductase</fullName>
        <ecNumber evidence="5 19">1.3.1.98</ecNumber>
    </recommendedName>
    <alternativeName>
        <fullName evidence="17 19">UDP-N-acetylmuramate dehydrogenase</fullName>
    </alternativeName>
</protein>
<evidence type="ECO:0000256" key="15">
    <source>
        <dbReference type="ARBA" id="ARBA00023306"/>
    </source>
</evidence>
<evidence type="ECO:0000256" key="3">
    <source>
        <dbReference type="ARBA" id="ARBA00004496"/>
    </source>
</evidence>
<dbReference type="NCBIfam" id="TIGR00179">
    <property type="entry name" value="murB"/>
    <property type="match status" value="1"/>
</dbReference>
<evidence type="ECO:0000256" key="14">
    <source>
        <dbReference type="ARBA" id="ARBA00023002"/>
    </source>
</evidence>
<keyword evidence="22" id="KW-1185">Reference proteome</keyword>
<dbReference type="SUPFAM" id="SSF56176">
    <property type="entry name" value="FAD-binding/transporter-associated domain-like"/>
    <property type="match status" value="1"/>
</dbReference>
<keyword evidence="15 19" id="KW-0131">Cell cycle</keyword>
<dbReference type="EMBL" id="JAUKPO010000008">
    <property type="protein sequence ID" value="MDO1447869.1"/>
    <property type="molecule type" value="Genomic_DNA"/>
</dbReference>
<keyword evidence="10 19" id="KW-0274">FAD</keyword>
<dbReference type="InterPro" id="IPR036318">
    <property type="entry name" value="FAD-bd_PCMH-like_sf"/>
</dbReference>
<evidence type="ECO:0000256" key="2">
    <source>
        <dbReference type="ARBA" id="ARBA00003921"/>
    </source>
</evidence>
<comment type="caution">
    <text evidence="21">The sequence shown here is derived from an EMBL/GenBank/DDBJ whole genome shotgun (WGS) entry which is preliminary data.</text>
</comment>
<keyword evidence="12 19" id="KW-0133">Cell shape</keyword>
<evidence type="ECO:0000256" key="13">
    <source>
        <dbReference type="ARBA" id="ARBA00022984"/>
    </source>
</evidence>
<dbReference type="InterPro" id="IPR016167">
    <property type="entry name" value="FAD-bd_PCMH_sub1"/>
</dbReference>
<dbReference type="EC" id="1.3.1.98" evidence="5 19"/>
<evidence type="ECO:0000313" key="21">
    <source>
        <dbReference type="EMBL" id="MDO1447869.1"/>
    </source>
</evidence>
<feature type="active site" evidence="19">
    <location>
        <position position="165"/>
    </location>
</feature>
<dbReference type="InterPro" id="IPR036635">
    <property type="entry name" value="MurB_C_sf"/>
</dbReference>
<keyword evidence="7 19" id="KW-0963">Cytoplasm</keyword>
<gene>
    <name evidence="19 21" type="primary">murB</name>
    <name evidence="21" type="ORF">Q0590_16475</name>
</gene>
<feature type="active site" description="Proton donor" evidence="19">
    <location>
        <position position="239"/>
    </location>
</feature>
<dbReference type="Gene3D" id="3.30.43.10">
    <property type="entry name" value="Uridine Diphospho-n-acetylenolpyruvylglucosamine Reductase, domain 2"/>
    <property type="match status" value="1"/>
</dbReference>
<evidence type="ECO:0000256" key="19">
    <source>
        <dbReference type="HAMAP-Rule" id="MF_00037"/>
    </source>
</evidence>
<evidence type="ECO:0000313" key="22">
    <source>
        <dbReference type="Proteomes" id="UP001168528"/>
    </source>
</evidence>
<name>A0ABT8R6Y9_9BACT</name>
<dbReference type="PANTHER" id="PTHR21071:SF4">
    <property type="entry name" value="UDP-N-ACETYLENOLPYRUVOYLGLUCOSAMINE REDUCTASE"/>
    <property type="match status" value="1"/>
</dbReference>
<evidence type="ECO:0000256" key="16">
    <source>
        <dbReference type="ARBA" id="ARBA00023316"/>
    </source>
</evidence>
<evidence type="ECO:0000256" key="10">
    <source>
        <dbReference type="ARBA" id="ARBA00022827"/>
    </source>
</evidence>
<proteinExistence type="inferred from homology"/>
<dbReference type="PROSITE" id="PS51387">
    <property type="entry name" value="FAD_PCMH"/>
    <property type="match status" value="1"/>
</dbReference>
<evidence type="ECO:0000256" key="1">
    <source>
        <dbReference type="ARBA" id="ARBA00001974"/>
    </source>
</evidence>
<dbReference type="GO" id="GO:0008762">
    <property type="term" value="F:UDP-N-acetylmuramate dehydrogenase activity"/>
    <property type="evidence" value="ECO:0007669"/>
    <property type="project" value="UniProtKB-EC"/>
</dbReference>
<comment type="subcellular location">
    <subcellularLocation>
        <location evidence="3 19">Cytoplasm</location>
    </subcellularLocation>
</comment>
<dbReference type="InterPro" id="IPR016169">
    <property type="entry name" value="FAD-bd_PCMH_sub2"/>
</dbReference>
<dbReference type="InterPro" id="IPR006094">
    <property type="entry name" value="Oxid_FAD_bind_N"/>
</dbReference>
<dbReference type="InterPro" id="IPR003170">
    <property type="entry name" value="MurB"/>
</dbReference>
<dbReference type="Gene3D" id="3.30.465.10">
    <property type="match status" value="1"/>
</dbReference>
<dbReference type="HAMAP" id="MF_00037">
    <property type="entry name" value="MurB"/>
    <property type="match status" value="1"/>
</dbReference>
<comment type="catalytic activity">
    <reaction evidence="18 19">
        <text>UDP-N-acetyl-alpha-D-muramate + NADP(+) = UDP-N-acetyl-3-O-(1-carboxyvinyl)-alpha-D-glucosamine + NADPH + H(+)</text>
        <dbReference type="Rhea" id="RHEA:12248"/>
        <dbReference type="ChEBI" id="CHEBI:15378"/>
        <dbReference type="ChEBI" id="CHEBI:57783"/>
        <dbReference type="ChEBI" id="CHEBI:58349"/>
        <dbReference type="ChEBI" id="CHEBI:68483"/>
        <dbReference type="ChEBI" id="CHEBI:70757"/>
        <dbReference type="EC" id="1.3.1.98"/>
    </reaction>
</comment>
<comment type="pathway">
    <text evidence="4 19">Cell wall biogenesis; peptidoglycan biosynthesis.</text>
</comment>
<dbReference type="Pfam" id="PF01565">
    <property type="entry name" value="FAD_binding_4"/>
    <property type="match status" value="1"/>
</dbReference>
<keyword evidence="11 19" id="KW-0521">NADP</keyword>
<keyword evidence="8 19" id="KW-0132">Cell division</keyword>